<evidence type="ECO:0000256" key="10">
    <source>
        <dbReference type="ARBA" id="ARBA00066687"/>
    </source>
</evidence>
<proteinExistence type="inferred from homology"/>
<evidence type="ECO:0000256" key="17">
    <source>
        <dbReference type="RuleBase" id="RU000437"/>
    </source>
</evidence>
<evidence type="ECO:0000256" key="1">
    <source>
        <dbReference type="ARBA" id="ARBA00011009"/>
    </source>
</evidence>
<comment type="caution">
    <text evidence="20">The sequence shown here is derived from an EMBL/GenBank/DDBJ whole genome shotgun (WGS) entry which is preliminary data.</text>
</comment>
<evidence type="ECO:0000256" key="12">
    <source>
        <dbReference type="ARBA" id="ARBA00080511"/>
    </source>
</evidence>
<evidence type="ECO:0000256" key="3">
    <source>
        <dbReference type="ARBA" id="ARBA00022857"/>
    </source>
</evidence>
<feature type="binding site" evidence="13">
    <location>
        <position position="191"/>
    </location>
    <ligand>
        <name>sn-glycerol 3-phosphate</name>
        <dbReference type="ChEBI" id="CHEBI:57597"/>
    </ligand>
</feature>
<dbReference type="FunFam" id="3.40.50.720:FF:000019">
    <property type="entry name" value="Glycerol-3-phosphate dehydrogenase [NAD(P)+]"/>
    <property type="match status" value="1"/>
</dbReference>
<keyword evidence="2 13" id="KW-0444">Lipid biosynthesis</keyword>
<dbReference type="PIRSF" id="PIRSF000114">
    <property type="entry name" value="Glycerol-3-P_dh"/>
    <property type="match status" value="1"/>
</dbReference>
<feature type="binding site" evidence="13">
    <location>
        <position position="255"/>
    </location>
    <ligand>
        <name>NADPH</name>
        <dbReference type="ChEBI" id="CHEBI:57783"/>
    </ligand>
</feature>
<dbReference type="InterPro" id="IPR006168">
    <property type="entry name" value="G3P_DH_NAD-dep"/>
</dbReference>
<dbReference type="Pfam" id="PF07479">
    <property type="entry name" value="NAD_Gly3P_dh_C"/>
    <property type="match status" value="1"/>
</dbReference>
<feature type="binding site" evidence="13">
    <location>
        <position position="255"/>
    </location>
    <ligand>
        <name>sn-glycerol 3-phosphate</name>
        <dbReference type="ChEBI" id="CHEBI:57597"/>
    </ligand>
</feature>
<dbReference type="GO" id="GO:0005975">
    <property type="term" value="P:carbohydrate metabolic process"/>
    <property type="evidence" value="ECO:0007669"/>
    <property type="project" value="InterPro"/>
</dbReference>
<dbReference type="NCBIfam" id="NF000940">
    <property type="entry name" value="PRK00094.1-2"/>
    <property type="match status" value="1"/>
</dbReference>
<feature type="binding site" evidence="13">
    <location>
        <position position="108"/>
    </location>
    <ligand>
        <name>NADPH</name>
        <dbReference type="ChEBI" id="CHEBI:57783"/>
    </ligand>
</feature>
<keyword evidence="13" id="KW-0963">Cytoplasm</keyword>
<evidence type="ECO:0000256" key="6">
    <source>
        <dbReference type="ARBA" id="ARBA00023098"/>
    </source>
</evidence>
<comment type="catalytic activity">
    <reaction evidence="9">
        <text>sn-glycerol 3-phosphate + NADP(+) = dihydroxyacetone phosphate + NADPH + H(+)</text>
        <dbReference type="Rhea" id="RHEA:11096"/>
        <dbReference type="ChEBI" id="CHEBI:15378"/>
        <dbReference type="ChEBI" id="CHEBI:57597"/>
        <dbReference type="ChEBI" id="CHEBI:57642"/>
        <dbReference type="ChEBI" id="CHEBI:57783"/>
        <dbReference type="ChEBI" id="CHEBI:58349"/>
        <dbReference type="EC" id="1.1.1.94"/>
    </reaction>
    <physiologicalReaction direction="right-to-left" evidence="9">
        <dbReference type="Rhea" id="RHEA:11098"/>
    </physiologicalReaction>
</comment>
<keyword evidence="3 13" id="KW-0521">NADP</keyword>
<evidence type="ECO:0000256" key="2">
    <source>
        <dbReference type="ARBA" id="ARBA00022516"/>
    </source>
</evidence>
<sequence length="331" mass="35673">MTTKITILGGGAMATACAILLAERDDQDVTIWARNPDHAAKIQQTRVNERLLPGIRLPDKVKVTADLDQALHGSQFLVAAIPTQFLRASLNEIRGRLTQNRPVISVIKGLENETFLRPSEIIAEVLGSRAVVSLSGPSHAEEIGRRLPATVVAASGDLGLARQVQKMFNTDRFRVYTNLDLIGVELAAALKNVIAIAAGISDGLGYGDNAKSALMTRGLVEMTRFGVRFGAEASTFTGLAGMGDLITTCISPYGRNRRVGERLGKGETLKQILATMESVAEGVATAKSVHDVAEQEGIDLPITTEVYRVLFESKPPQEATQSLMMRPLKQE</sequence>
<dbReference type="InterPro" id="IPR013328">
    <property type="entry name" value="6PGD_dom2"/>
</dbReference>
<dbReference type="EMBL" id="DSOK01000350">
    <property type="protein sequence ID" value="HEN16328.1"/>
    <property type="molecule type" value="Genomic_DNA"/>
</dbReference>
<name>A0A7C2NWI1_9PLAN</name>
<feature type="binding site" evidence="13">
    <location>
        <position position="136"/>
    </location>
    <ligand>
        <name>sn-glycerol 3-phosphate</name>
        <dbReference type="ChEBI" id="CHEBI:57597"/>
    </ligand>
</feature>
<feature type="binding site" evidence="16">
    <location>
        <position position="255"/>
    </location>
    <ligand>
        <name>NAD(+)</name>
        <dbReference type="ChEBI" id="CHEBI:57540"/>
    </ligand>
</feature>
<dbReference type="GO" id="GO:0046167">
    <property type="term" value="P:glycerol-3-phosphate biosynthetic process"/>
    <property type="evidence" value="ECO:0007669"/>
    <property type="project" value="UniProtKB-UniRule"/>
</dbReference>
<dbReference type="SUPFAM" id="SSF51735">
    <property type="entry name" value="NAD(P)-binding Rossmann-fold domains"/>
    <property type="match status" value="1"/>
</dbReference>
<comment type="caution">
    <text evidence="13">Lacks conserved residue(s) required for the propagation of feature annotation.</text>
</comment>
<evidence type="ECO:0000256" key="9">
    <source>
        <dbReference type="ARBA" id="ARBA00052716"/>
    </source>
</evidence>
<feature type="binding site" evidence="16">
    <location>
        <position position="85"/>
    </location>
    <ligand>
        <name>NAD(+)</name>
        <dbReference type="ChEBI" id="CHEBI:57540"/>
    </ligand>
</feature>
<evidence type="ECO:0000259" key="19">
    <source>
        <dbReference type="Pfam" id="PF07479"/>
    </source>
</evidence>
<evidence type="ECO:0000256" key="11">
    <source>
        <dbReference type="ARBA" id="ARBA00069372"/>
    </source>
</evidence>
<dbReference type="InterPro" id="IPR006109">
    <property type="entry name" value="G3P_DH_NAD-dep_C"/>
</dbReference>
<accession>A0A7C2NWI1</accession>
<dbReference type="PROSITE" id="PS51257">
    <property type="entry name" value="PROKAR_LIPOPROTEIN"/>
    <property type="match status" value="1"/>
</dbReference>
<feature type="binding site" evidence="13">
    <location>
        <position position="281"/>
    </location>
    <ligand>
        <name>NADPH</name>
        <dbReference type="ChEBI" id="CHEBI:57783"/>
    </ligand>
</feature>
<comment type="subcellular location">
    <subcellularLocation>
        <location evidence="13">Cytoplasm</location>
    </subcellularLocation>
</comment>
<keyword evidence="13" id="KW-0547">Nucleotide-binding</keyword>
<dbReference type="NCBIfam" id="NF000942">
    <property type="entry name" value="PRK00094.1-4"/>
    <property type="match status" value="1"/>
</dbReference>
<dbReference type="UniPathway" id="UPA00940"/>
<dbReference type="InterPro" id="IPR008927">
    <property type="entry name" value="6-PGluconate_DH-like_C_sf"/>
</dbReference>
<feature type="binding site" evidence="15">
    <location>
        <begin position="255"/>
        <end position="256"/>
    </location>
    <ligand>
        <name>substrate</name>
    </ligand>
</feature>
<keyword evidence="4 13" id="KW-0560">Oxidoreductase</keyword>
<keyword evidence="6 13" id="KW-0443">Lipid metabolism</keyword>
<dbReference type="FunFam" id="1.10.1040.10:FF:000001">
    <property type="entry name" value="Glycerol-3-phosphate dehydrogenase [NAD(P)+]"/>
    <property type="match status" value="1"/>
</dbReference>
<evidence type="ECO:0000256" key="15">
    <source>
        <dbReference type="PIRSR" id="PIRSR000114-2"/>
    </source>
</evidence>
<comment type="catalytic activity">
    <reaction evidence="13">
        <text>sn-glycerol 3-phosphate + NAD(+) = dihydroxyacetone phosphate + NADH + H(+)</text>
        <dbReference type="Rhea" id="RHEA:11092"/>
        <dbReference type="ChEBI" id="CHEBI:15378"/>
        <dbReference type="ChEBI" id="CHEBI:57540"/>
        <dbReference type="ChEBI" id="CHEBI:57597"/>
        <dbReference type="ChEBI" id="CHEBI:57642"/>
        <dbReference type="ChEBI" id="CHEBI:57945"/>
        <dbReference type="EC" id="1.1.1.94"/>
    </reaction>
</comment>
<protein>
    <recommendedName>
        <fullName evidence="11 13">Glycerol-3-phosphate dehydrogenase [NAD(P)+]</fullName>
        <ecNumber evidence="10 13">1.1.1.94</ecNumber>
    </recommendedName>
    <alternativeName>
        <fullName evidence="13">NAD(P)(+)-dependent glycerol-3-phosphate dehydrogenase</fullName>
    </alternativeName>
    <alternativeName>
        <fullName evidence="12 13">NAD(P)H-dependent dihydroxyacetone-phosphate reductase</fullName>
    </alternativeName>
</protein>
<keyword evidence="5 13" id="KW-0520">NAD</keyword>
<dbReference type="Pfam" id="PF01210">
    <property type="entry name" value="NAD_Gly3P_dh_N"/>
    <property type="match status" value="1"/>
</dbReference>
<dbReference type="InterPro" id="IPR011128">
    <property type="entry name" value="G3P_DH_NAD-dep_N"/>
</dbReference>
<feature type="binding site" evidence="13">
    <location>
        <position position="140"/>
    </location>
    <ligand>
        <name>NADPH</name>
        <dbReference type="ChEBI" id="CHEBI:57783"/>
    </ligand>
</feature>
<dbReference type="PANTHER" id="PTHR11728:SF1">
    <property type="entry name" value="GLYCEROL-3-PHOSPHATE DEHYDROGENASE [NAD(+)] 2, CHLOROPLASTIC"/>
    <property type="match status" value="1"/>
</dbReference>
<dbReference type="GO" id="GO:0005829">
    <property type="term" value="C:cytosol"/>
    <property type="evidence" value="ECO:0007669"/>
    <property type="project" value="TreeGrafter"/>
</dbReference>
<dbReference type="GO" id="GO:0051287">
    <property type="term" value="F:NAD binding"/>
    <property type="evidence" value="ECO:0007669"/>
    <property type="project" value="InterPro"/>
</dbReference>
<dbReference type="Gene3D" id="3.40.50.720">
    <property type="entry name" value="NAD(P)-binding Rossmann-like Domain"/>
    <property type="match status" value="1"/>
</dbReference>
<dbReference type="PRINTS" id="PR00077">
    <property type="entry name" value="GPDHDRGNASE"/>
</dbReference>
<feature type="binding site" evidence="13">
    <location>
        <position position="279"/>
    </location>
    <ligand>
        <name>NADPH</name>
        <dbReference type="ChEBI" id="CHEBI:57783"/>
    </ligand>
</feature>
<feature type="binding site" evidence="13">
    <location>
        <position position="34"/>
    </location>
    <ligand>
        <name>NADPH</name>
        <dbReference type="ChEBI" id="CHEBI:57783"/>
    </ligand>
</feature>
<evidence type="ECO:0000256" key="4">
    <source>
        <dbReference type="ARBA" id="ARBA00023002"/>
    </source>
</evidence>
<feature type="binding site" evidence="13">
    <location>
        <position position="108"/>
    </location>
    <ligand>
        <name>sn-glycerol 3-phosphate</name>
        <dbReference type="ChEBI" id="CHEBI:57597"/>
    </ligand>
</feature>
<feature type="domain" description="Glycerol-3-phosphate dehydrogenase NAD-dependent N-terminal" evidence="18">
    <location>
        <begin position="4"/>
        <end position="157"/>
    </location>
</feature>
<feature type="binding site" evidence="13">
    <location>
        <position position="244"/>
    </location>
    <ligand>
        <name>sn-glycerol 3-phosphate</name>
        <dbReference type="ChEBI" id="CHEBI:57597"/>
    </ligand>
</feature>
<evidence type="ECO:0000256" key="8">
    <source>
        <dbReference type="ARBA" id="ARBA00023264"/>
    </source>
</evidence>
<dbReference type="GO" id="GO:0006650">
    <property type="term" value="P:glycerophospholipid metabolic process"/>
    <property type="evidence" value="ECO:0007669"/>
    <property type="project" value="UniProtKB-UniRule"/>
</dbReference>
<dbReference type="Gene3D" id="1.10.1040.10">
    <property type="entry name" value="N-(1-d-carboxylethyl)-l-norvaline Dehydrogenase, domain 2"/>
    <property type="match status" value="1"/>
</dbReference>
<feature type="binding site" evidence="15">
    <location>
        <position position="108"/>
    </location>
    <ligand>
        <name>substrate</name>
    </ligand>
</feature>
<feature type="domain" description="Glycerol-3-phosphate dehydrogenase NAD-dependent C-terminal" evidence="19">
    <location>
        <begin position="180"/>
        <end position="320"/>
    </location>
</feature>
<reference evidence="20" key="1">
    <citation type="journal article" date="2020" name="mSystems">
        <title>Genome- and Community-Level Interaction Insights into Carbon Utilization and Element Cycling Functions of Hydrothermarchaeota in Hydrothermal Sediment.</title>
        <authorList>
            <person name="Zhou Z."/>
            <person name="Liu Y."/>
            <person name="Xu W."/>
            <person name="Pan J."/>
            <person name="Luo Z.H."/>
            <person name="Li M."/>
        </authorList>
    </citation>
    <scope>NUCLEOTIDE SEQUENCE [LARGE SCALE GENOMIC DNA]</scope>
    <source>
        <strain evidence="20">SpSt-339</strain>
    </source>
</reference>
<comment type="similarity">
    <text evidence="1 13 17">Belongs to the NAD-dependent glycerol-3-phosphate dehydrogenase family.</text>
</comment>
<keyword evidence="8 13" id="KW-1208">Phospholipid metabolism</keyword>
<dbReference type="PROSITE" id="PS00957">
    <property type="entry name" value="NAD_G3PDH"/>
    <property type="match status" value="1"/>
</dbReference>
<feature type="active site" description="Proton acceptor" evidence="13 14">
    <location>
        <position position="191"/>
    </location>
</feature>
<dbReference type="PANTHER" id="PTHR11728">
    <property type="entry name" value="GLYCEROL-3-PHOSPHATE DEHYDROGENASE"/>
    <property type="match status" value="1"/>
</dbReference>
<dbReference type="EC" id="1.1.1.94" evidence="10 13"/>
<comment type="function">
    <text evidence="13">Catalyzes the reduction of the glycolytic intermediate dihydroxyacetone phosphate (DHAP) to sn-glycerol 3-phosphate (G3P), the key precursor for phospholipid synthesis.</text>
</comment>
<feature type="binding site" evidence="13">
    <location>
        <position position="138"/>
    </location>
    <ligand>
        <name>sn-glycerol 3-phosphate</name>
        <dbReference type="ChEBI" id="CHEBI:57597"/>
    </ligand>
</feature>
<dbReference type="HAMAP" id="MF_00394">
    <property type="entry name" value="NAD_Glyc3P_dehydrog"/>
    <property type="match status" value="1"/>
</dbReference>
<dbReference type="GO" id="GO:0047952">
    <property type="term" value="F:glycerol-3-phosphate dehydrogenase [NAD(P)+] activity"/>
    <property type="evidence" value="ECO:0007669"/>
    <property type="project" value="UniProtKB-UniRule"/>
</dbReference>
<evidence type="ECO:0000256" key="13">
    <source>
        <dbReference type="HAMAP-Rule" id="MF_00394"/>
    </source>
</evidence>
<feature type="binding site" evidence="16">
    <location>
        <position position="140"/>
    </location>
    <ligand>
        <name>NAD(+)</name>
        <dbReference type="ChEBI" id="CHEBI:57540"/>
    </ligand>
</feature>
<organism evidence="20">
    <name type="scientific">Schlesneria paludicola</name>
    <dbReference type="NCBI Taxonomy" id="360056"/>
    <lineage>
        <taxon>Bacteria</taxon>
        <taxon>Pseudomonadati</taxon>
        <taxon>Planctomycetota</taxon>
        <taxon>Planctomycetia</taxon>
        <taxon>Planctomycetales</taxon>
        <taxon>Planctomycetaceae</taxon>
        <taxon>Schlesneria</taxon>
    </lineage>
</organism>
<evidence type="ECO:0000256" key="5">
    <source>
        <dbReference type="ARBA" id="ARBA00023027"/>
    </source>
</evidence>
<evidence type="ECO:0000313" key="20">
    <source>
        <dbReference type="EMBL" id="HEN16328.1"/>
    </source>
</evidence>
<dbReference type="AlphaFoldDB" id="A0A7C2NWI1"/>
<gene>
    <name evidence="13" type="primary">gpsA</name>
    <name evidence="20" type="ORF">ENQ76_12775</name>
</gene>
<evidence type="ECO:0000259" key="18">
    <source>
        <dbReference type="Pfam" id="PF01210"/>
    </source>
</evidence>
<evidence type="ECO:0000256" key="7">
    <source>
        <dbReference type="ARBA" id="ARBA00023209"/>
    </source>
</evidence>
<evidence type="ECO:0000256" key="14">
    <source>
        <dbReference type="PIRSR" id="PIRSR000114-1"/>
    </source>
</evidence>
<dbReference type="GO" id="GO:0046168">
    <property type="term" value="P:glycerol-3-phosphate catabolic process"/>
    <property type="evidence" value="ECO:0007669"/>
    <property type="project" value="InterPro"/>
</dbReference>
<evidence type="ECO:0000256" key="16">
    <source>
        <dbReference type="PIRSR" id="PIRSR000114-3"/>
    </source>
</evidence>
<dbReference type="InterPro" id="IPR036291">
    <property type="entry name" value="NAD(P)-bd_dom_sf"/>
</dbReference>
<keyword evidence="7 13" id="KW-0594">Phospholipid biosynthesis</keyword>
<dbReference type="GO" id="GO:0008654">
    <property type="term" value="P:phospholipid biosynthetic process"/>
    <property type="evidence" value="ECO:0007669"/>
    <property type="project" value="UniProtKB-KW"/>
</dbReference>
<feature type="binding site" evidence="13">
    <location>
        <position position="256"/>
    </location>
    <ligand>
        <name>sn-glycerol 3-phosphate</name>
        <dbReference type="ChEBI" id="CHEBI:57597"/>
    </ligand>
</feature>
<dbReference type="SUPFAM" id="SSF48179">
    <property type="entry name" value="6-phosphogluconate dehydrogenase C-terminal domain-like"/>
    <property type="match status" value="1"/>
</dbReference>
<comment type="pathway">
    <text evidence="13">Membrane lipid metabolism; glycerophospholipid metabolism.</text>
</comment>